<dbReference type="Gene3D" id="3.30.1050.10">
    <property type="entry name" value="SCP2 sterol-binding domain"/>
    <property type="match status" value="1"/>
</dbReference>
<dbReference type="Pfam" id="PF17668">
    <property type="entry name" value="Acetyltransf_17"/>
    <property type="match status" value="1"/>
</dbReference>
<dbReference type="SUPFAM" id="SSF55729">
    <property type="entry name" value="Acyl-CoA N-acyltransferases (Nat)"/>
    <property type="match status" value="1"/>
</dbReference>
<reference evidence="1 2" key="1">
    <citation type="submission" date="2018-11" db="EMBL/GenBank/DDBJ databases">
        <title>Complete genome sequence of Paenibacillus baekrokdamisoli strain KCTC 33723.</title>
        <authorList>
            <person name="Kang S.W."/>
            <person name="Lee K.C."/>
            <person name="Kim K.K."/>
            <person name="Kim J.S."/>
            <person name="Kim D.S."/>
            <person name="Ko S.H."/>
            <person name="Yang S.H."/>
            <person name="Lee J.S."/>
        </authorList>
    </citation>
    <scope>NUCLEOTIDE SEQUENCE [LARGE SCALE GENOMIC DNA]</scope>
    <source>
        <strain evidence="1 2">KCTC 33723</strain>
    </source>
</reference>
<dbReference type="InterPro" id="IPR041380">
    <property type="entry name" value="Acetyltransf_17"/>
</dbReference>
<dbReference type="InterPro" id="IPR051554">
    <property type="entry name" value="Acetyltransferase_Eis"/>
</dbReference>
<dbReference type="KEGG" id="pbk:Back11_47990"/>
<keyword evidence="1" id="KW-0808">Transferase</keyword>
<dbReference type="InterPro" id="IPR036527">
    <property type="entry name" value="SCP2_sterol-bd_dom_sf"/>
</dbReference>
<sequence length="392" mass="44649">MVQIKQLTLEQFEERIALTQFAFQMEMSTEGIEEARASFRPDLEWGVFDEQGRLQSMLTIYPFEVWIQGQAISMGGIASVASWPDSRRQGGVSKLMIHALATMRENGQTISMLAPFSFSFYRKYGYEMVVERKAYTMETAHIPPRVDVPGHVRLVEKRTELFSGIYEAYASQYSGMLKRDDNWWKRKIWSKSGSAAIYYGESGEAEGYVIYQVTNRTFTVHEWVELTDAARMALWSFAANHDSMIDKLTLTASMDDSLSFLVPNPRFKQEVVPYFMSRIVDVTSFVEMYPFSPSNQEEALLLKLSDVHAPWNDGVFRMEFSAKGSARLERMNGTGASLPAVQCDIGTLTALLAGNRRPDMLRRVGGLHGDAAAMELLERRIPNRHTHLMDFF</sequence>
<dbReference type="EMBL" id="AP019308">
    <property type="protein sequence ID" value="BBH23454.1"/>
    <property type="molecule type" value="Genomic_DNA"/>
</dbReference>
<dbReference type="PROSITE" id="PS51186">
    <property type="entry name" value="GNAT"/>
    <property type="match status" value="1"/>
</dbReference>
<dbReference type="RefSeq" id="WP_125662996.1">
    <property type="nucleotide sequence ID" value="NZ_AP019308.1"/>
</dbReference>
<gene>
    <name evidence="1" type="ORF">Back11_47990</name>
</gene>
<proteinExistence type="predicted"/>
<dbReference type="GO" id="GO:0034069">
    <property type="term" value="F:aminoglycoside N-acetyltransferase activity"/>
    <property type="evidence" value="ECO:0007669"/>
    <property type="project" value="TreeGrafter"/>
</dbReference>
<dbReference type="AlphaFoldDB" id="A0A3G9JKL1"/>
<dbReference type="InterPro" id="IPR000182">
    <property type="entry name" value="GNAT_dom"/>
</dbReference>
<dbReference type="SUPFAM" id="SSF55718">
    <property type="entry name" value="SCP-like"/>
    <property type="match status" value="1"/>
</dbReference>
<name>A0A3G9JKL1_9BACL</name>
<dbReference type="OrthoDB" id="9768284at2"/>
<evidence type="ECO:0000313" key="1">
    <source>
        <dbReference type="EMBL" id="BBH23454.1"/>
    </source>
</evidence>
<dbReference type="Proteomes" id="UP000275368">
    <property type="component" value="Chromosome"/>
</dbReference>
<dbReference type="PANTHER" id="PTHR37817:SF1">
    <property type="entry name" value="N-ACETYLTRANSFERASE EIS"/>
    <property type="match status" value="1"/>
</dbReference>
<dbReference type="InterPro" id="IPR016181">
    <property type="entry name" value="Acyl_CoA_acyltransferase"/>
</dbReference>
<keyword evidence="2" id="KW-1185">Reference proteome</keyword>
<dbReference type="Gene3D" id="3.40.630.30">
    <property type="match status" value="2"/>
</dbReference>
<accession>A0A3G9JKL1</accession>
<organism evidence="1 2">
    <name type="scientific">Paenibacillus baekrokdamisoli</name>
    <dbReference type="NCBI Taxonomy" id="1712516"/>
    <lineage>
        <taxon>Bacteria</taxon>
        <taxon>Bacillati</taxon>
        <taxon>Bacillota</taxon>
        <taxon>Bacilli</taxon>
        <taxon>Bacillales</taxon>
        <taxon>Paenibacillaceae</taxon>
        <taxon>Paenibacillus</taxon>
    </lineage>
</organism>
<dbReference type="Pfam" id="PF13530">
    <property type="entry name" value="SCP2_2"/>
    <property type="match status" value="1"/>
</dbReference>
<dbReference type="GO" id="GO:0030649">
    <property type="term" value="P:aminoglycoside antibiotic catabolic process"/>
    <property type="evidence" value="ECO:0007669"/>
    <property type="project" value="TreeGrafter"/>
</dbReference>
<dbReference type="PANTHER" id="PTHR37817">
    <property type="entry name" value="N-ACETYLTRANSFERASE EIS"/>
    <property type="match status" value="1"/>
</dbReference>
<dbReference type="Pfam" id="PF13527">
    <property type="entry name" value="Acetyltransf_9"/>
    <property type="match status" value="1"/>
</dbReference>
<evidence type="ECO:0000313" key="2">
    <source>
        <dbReference type="Proteomes" id="UP000275368"/>
    </source>
</evidence>
<protein>
    <submittedName>
        <fullName evidence="1">GNAT family acetyltransferase</fullName>
    </submittedName>
</protein>
<dbReference type="InterPro" id="IPR025559">
    <property type="entry name" value="Eis_dom"/>
</dbReference>